<reference evidence="2 3" key="1">
    <citation type="journal article" date="2019" name="Int. J. Syst. Evol. Microbiol.">
        <title>The Global Catalogue of Microorganisms (GCM) 10K type strain sequencing project: providing services to taxonomists for standard genome sequencing and annotation.</title>
        <authorList>
            <consortium name="The Broad Institute Genomics Platform"/>
            <consortium name="The Broad Institute Genome Sequencing Center for Infectious Disease"/>
            <person name="Wu L."/>
            <person name="Ma J."/>
        </authorList>
    </citation>
    <scope>NUCLEOTIDE SEQUENCE [LARGE SCALE GENOMIC DNA]</scope>
    <source>
        <strain evidence="2 3">JCM 3272</strain>
    </source>
</reference>
<evidence type="ECO:0000259" key="1">
    <source>
        <dbReference type="PROSITE" id="PS50801"/>
    </source>
</evidence>
<dbReference type="InterPro" id="IPR036513">
    <property type="entry name" value="STAS_dom_sf"/>
</dbReference>
<sequence length="115" mass="11979">MSGERQVRVYSAGGCEIVQLVGEIDHATAPLVERDVLVSVRASTGVVVDLSETTFLDSAGLLCLDRVITVFSDRGAPVRVAAPAAGMVRFTLDLIGFLPGLLAEDVPAALAEIAV</sequence>
<dbReference type="Pfam" id="PF01740">
    <property type="entry name" value="STAS"/>
    <property type="match status" value="1"/>
</dbReference>
<evidence type="ECO:0000313" key="2">
    <source>
        <dbReference type="EMBL" id="GAA2336057.1"/>
    </source>
</evidence>
<evidence type="ECO:0000313" key="3">
    <source>
        <dbReference type="Proteomes" id="UP001501444"/>
    </source>
</evidence>
<name>A0ABN3FRN7_9ACTN</name>
<dbReference type="Proteomes" id="UP001501444">
    <property type="component" value="Unassembled WGS sequence"/>
</dbReference>
<protein>
    <recommendedName>
        <fullName evidence="1">STAS domain-containing protein</fullName>
    </recommendedName>
</protein>
<dbReference type="EMBL" id="BAAARV010000016">
    <property type="protein sequence ID" value="GAA2336057.1"/>
    <property type="molecule type" value="Genomic_DNA"/>
</dbReference>
<keyword evidence="3" id="KW-1185">Reference proteome</keyword>
<dbReference type="PROSITE" id="PS50801">
    <property type="entry name" value="STAS"/>
    <property type="match status" value="1"/>
</dbReference>
<accession>A0ABN3FRN7</accession>
<gene>
    <name evidence="2" type="ORF">GCM10010170_016280</name>
</gene>
<dbReference type="Gene3D" id="3.30.750.24">
    <property type="entry name" value="STAS domain"/>
    <property type="match status" value="1"/>
</dbReference>
<dbReference type="SUPFAM" id="SSF52091">
    <property type="entry name" value="SpoIIaa-like"/>
    <property type="match status" value="1"/>
</dbReference>
<dbReference type="RefSeq" id="WP_344611637.1">
    <property type="nucleotide sequence ID" value="NZ_BAAARV010000016.1"/>
</dbReference>
<proteinExistence type="predicted"/>
<dbReference type="InterPro" id="IPR002645">
    <property type="entry name" value="STAS_dom"/>
</dbReference>
<comment type="caution">
    <text evidence="2">The sequence shown here is derived from an EMBL/GenBank/DDBJ whole genome shotgun (WGS) entry which is preliminary data.</text>
</comment>
<feature type="domain" description="STAS" evidence="1">
    <location>
        <begin position="5"/>
        <end position="115"/>
    </location>
</feature>
<dbReference type="CDD" id="cd07043">
    <property type="entry name" value="STAS_anti-anti-sigma_factors"/>
    <property type="match status" value="1"/>
</dbReference>
<organism evidence="2 3">
    <name type="scientific">Dactylosporangium salmoneum</name>
    <dbReference type="NCBI Taxonomy" id="53361"/>
    <lineage>
        <taxon>Bacteria</taxon>
        <taxon>Bacillati</taxon>
        <taxon>Actinomycetota</taxon>
        <taxon>Actinomycetes</taxon>
        <taxon>Micromonosporales</taxon>
        <taxon>Micromonosporaceae</taxon>
        <taxon>Dactylosporangium</taxon>
    </lineage>
</organism>